<evidence type="ECO:0000313" key="1">
    <source>
        <dbReference type="EMBL" id="CYU83857.1"/>
    </source>
</evidence>
<evidence type="ECO:0000313" key="2">
    <source>
        <dbReference type="Proteomes" id="UP000072794"/>
    </source>
</evidence>
<accession>A0A0Z8FNS8</accession>
<dbReference type="Proteomes" id="UP000072794">
    <property type="component" value="Unassembled WGS sequence"/>
</dbReference>
<sequence length="336" mass="37742">MTNIEPEKLKDGISLPTINQKAISNIVNNTALISAVSSLQDSIERINASSLASSALAANLVAKTCLPSNFNSIIDTKLINTISSSIPKINPIVNEEYLSAMNSITESVKGLLANVDLSYSKVFSDVAKILKKFNTEYSQEEIDEIVINVRQLAKNGWVIFFNEIGIYDRLRNREFAELEKDWIYALDEFLSEESKIQGIYEVGCYPATLLDSMLDCYESNNYYAAYSLATLAIDGALTRFSEILSDAPKMPVGTGAVSKLDKSLLSKSFADLGFFEWLYQFFKDTKRFTLDKPNRHMIGHGRWAGEISKTEFLKLFNVMLYISLKFKTWTSEINPT</sequence>
<evidence type="ECO:0008006" key="3">
    <source>
        <dbReference type="Google" id="ProtNLM"/>
    </source>
</evidence>
<proteinExistence type="predicted"/>
<name>A0A0Z8FNS8_STRSU</name>
<reference evidence="1 2" key="1">
    <citation type="submission" date="2016-02" db="EMBL/GenBank/DDBJ databases">
        <authorList>
            <consortium name="Pathogen Informatics"/>
        </authorList>
    </citation>
    <scope>NUCLEOTIDE SEQUENCE [LARGE SCALE GENOMIC DNA]</scope>
    <source>
        <strain evidence="1 2">LSS52</strain>
    </source>
</reference>
<organism evidence="1 2">
    <name type="scientific">Streptococcus suis</name>
    <dbReference type="NCBI Taxonomy" id="1307"/>
    <lineage>
        <taxon>Bacteria</taxon>
        <taxon>Bacillati</taxon>
        <taxon>Bacillota</taxon>
        <taxon>Bacilli</taxon>
        <taxon>Lactobacillales</taxon>
        <taxon>Streptococcaceae</taxon>
        <taxon>Streptococcus</taxon>
    </lineage>
</organism>
<dbReference type="AlphaFoldDB" id="A0A0Z8FNS8"/>
<gene>
    <name evidence="1" type="ORF">ERS132414_01026</name>
</gene>
<dbReference type="EMBL" id="FIHA01000016">
    <property type="protein sequence ID" value="CYU83857.1"/>
    <property type="molecule type" value="Genomic_DNA"/>
</dbReference>
<protein>
    <recommendedName>
        <fullName evidence="3">DUF4209 domain-containing protein</fullName>
    </recommendedName>
</protein>
<dbReference type="RefSeq" id="WP_044775823.1">
    <property type="nucleotide sequence ID" value="NZ_CEDY01000002.1"/>
</dbReference>